<name>A0AC35TN26_9BILA</name>
<dbReference type="Proteomes" id="UP000095286">
    <property type="component" value="Unplaced"/>
</dbReference>
<sequence>MSLQEAIAKAKMNHSMVNHTMIKEVVSLETPKLFEGLSPGLSLGGPSFSGMYTSGFNLSPTATADLFQKAKNCNPFELEFHEANQIRKGNNVHDKMDHKNLLPLHNSLSYSPGVNYLRNQNNNSDLSPSLMSALNFLRDMSDSSSYNTQAHANNYSKLTQSLIEHSAMQQSILDSSMIPKTADIVEQFLDYDIKNNSKNFVNLHGPSSSSFQNTNVNHLNQPIPSINTSSAALSSISMPNLNNGQGSTTTVSKTSPKIVFPLNHINGGHINSSNDVTSSVAKLQNSLNVRPATITVSPKSNNNNVHQDNDHLGKNLMTLQPSQNHQHNIKTEEGISQRDVSSSFSSLSNAPASQSEYYPLSVNSDKSEKSSSSMSSNSNSFINGGSNQQNRGDNSSVAPAPRGRGRRSTTSDMPPDERRNTILERNKAAAVRYRKRKKEEHDDMMSKVNVIETEKSTMISKLNSLTREVDNLKALLNARDAQCHCRARTIGNSMNHNVNLDHLVNTYNQLNAASSQHHNGC</sequence>
<evidence type="ECO:0000313" key="1">
    <source>
        <dbReference type="Proteomes" id="UP000095286"/>
    </source>
</evidence>
<protein>
    <submittedName>
        <fullName evidence="2">BZIP domain-containing protein</fullName>
    </submittedName>
</protein>
<organism evidence="1 2">
    <name type="scientific">Rhabditophanes sp. KR3021</name>
    <dbReference type="NCBI Taxonomy" id="114890"/>
    <lineage>
        <taxon>Eukaryota</taxon>
        <taxon>Metazoa</taxon>
        <taxon>Ecdysozoa</taxon>
        <taxon>Nematoda</taxon>
        <taxon>Chromadorea</taxon>
        <taxon>Rhabditida</taxon>
        <taxon>Tylenchina</taxon>
        <taxon>Panagrolaimomorpha</taxon>
        <taxon>Strongyloidoidea</taxon>
        <taxon>Alloionematidae</taxon>
        <taxon>Rhabditophanes</taxon>
    </lineage>
</organism>
<dbReference type="WBParaSite" id="RSKR_0000227000.1">
    <property type="protein sequence ID" value="RSKR_0000227000.1"/>
    <property type="gene ID" value="RSKR_0000227000"/>
</dbReference>
<evidence type="ECO:0000313" key="2">
    <source>
        <dbReference type="WBParaSite" id="RSKR_0000227000.1"/>
    </source>
</evidence>
<reference evidence="2" key="1">
    <citation type="submission" date="2016-11" db="UniProtKB">
        <authorList>
            <consortium name="WormBaseParasite"/>
        </authorList>
    </citation>
    <scope>IDENTIFICATION</scope>
    <source>
        <strain evidence="2">KR3021</strain>
    </source>
</reference>
<accession>A0AC35TN26</accession>
<proteinExistence type="predicted"/>